<dbReference type="EC" id="2.7.6.3" evidence="2"/>
<evidence type="ECO:0000259" key="8">
    <source>
        <dbReference type="PROSITE" id="PS00794"/>
    </source>
</evidence>
<dbReference type="PROSITE" id="PS00794">
    <property type="entry name" value="HPPK"/>
    <property type="match status" value="1"/>
</dbReference>
<dbReference type="PANTHER" id="PTHR43071:SF2">
    <property type="entry name" value="2-AMINO-4-HYDROXY-6-HYDROXYMETHYLDIHYDROPTERIDINE PYROPHOSPHOKINASE"/>
    <property type="match status" value="1"/>
</dbReference>
<feature type="domain" description="7,8-dihydro-6-hydroxymethylpterin-pyrophosphokinase" evidence="8">
    <location>
        <begin position="80"/>
        <end position="91"/>
    </location>
</feature>
<evidence type="ECO:0000256" key="6">
    <source>
        <dbReference type="ARBA" id="ARBA00022840"/>
    </source>
</evidence>
<dbReference type="InterPro" id="IPR000550">
    <property type="entry name" value="Hppk"/>
</dbReference>
<keyword evidence="6" id="KW-0067">ATP-binding</keyword>
<keyword evidence="4" id="KW-0547">Nucleotide-binding</keyword>
<dbReference type="Proteomes" id="UP000748752">
    <property type="component" value="Unassembled WGS sequence"/>
</dbReference>
<dbReference type="InterPro" id="IPR035907">
    <property type="entry name" value="Hppk_sf"/>
</dbReference>
<keyword evidence="7" id="KW-0289">Folate biosynthesis</keyword>
<evidence type="ECO:0000313" key="9">
    <source>
        <dbReference type="EMBL" id="MBK1630891.1"/>
    </source>
</evidence>
<dbReference type="SUPFAM" id="SSF55083">
    <property type="entry name" value="6-hydroxymethyl-7,8-dihydropterin pyrophosphokinase, HPPK"/>
    <property type="match status" value="1"/>
</dbReference>
<keyword evidence="10" id="KW-1185">Reference proteome</keyword>
<comment type="pathway">
    <text evidence="1">Cofactor biosynthesis; tetrahydrofolate biosynthesis; 2-amino-4-hydroxy-6-hydroxymethyl-7,8-dihydropteridine diphosphate from 7,8-dihydroneopterin triphosphate: step 4/4.</text>
</comment>
<evidence type="ECO:0000313" key="10">
    <source>
        <dbReference type="Proteomes" id="UP000748752"/>
    </source>
</evidence>
<comment type="caution">
    <text evidence="9">The sequence shown here is derived from an EMBL/GenBank/DDBJ whole genome shotgun (WGS) entry which is preliminary data.</text>
</comment>
<evidence type="ECO:0000256" key="5">
    <source>
        <dbReference type="ARBA" id="ARBA00022777"/>
    </source>
</evidence>
<sequence>MSVGSNVQREASIRGAIADLRRYFGPLSISPVYETEAIGFEGEPFYNLVVGIDTRLGVAEINRLLRDIEDAHGRVRGPNKFAPRTLDLDLLTWGEAAGTIDGSELPRDEILKYGFVLAPLAQAAPADRHPVDGRTYAELWAQMAPHAQPLTPVSLDLRASP</sequence>
<evidence type="ECO:0000256" key="7">
    <source>
        <dbReference type="ARBA" id="ARBA00022909"/>
    </source>
</evidence>
<dbReference type="CDD" id="cd00483">
    <property type="entry name" value="HPPK"/>
    <property type="match status" value="1"/>
</dbReference>
<keyword evidence="5" id="KW-0418">Kinase</keyword>
<keyword evidence="3" id="KW-0808">Transferase</keyword>
<dbReference type="PANTHER" id="PTHR43071">
    <property type="entry name" value="2-AMINO-4-HYDROXY-6-HYDROXYMETHYLDIHYDROPTERIDINE PYROPHOSPHOKINASE"/>
    <property type="match status" value="1"/>
</dbReference>
<dbReference type="Gene3D" id="3.30.70.560">
    <property type="entry name" value="7,8-Dihydro-6-hydroxymethylpterin-pyrophosphokinase HPPK"/>
    <property type="match status" value="1"/>
</dbReference>
<name>A0ABS1CG42_9GAMM</name>
<evidence type="ECO:0000256" key="1">
    <source>
        <dbReference type="ARBA" id="ARBA00005051"/>
    </source>
</evidence>
<organism evidence="9 10">
    <name type="scientific">Thiohalocapsa halophila</name>
    <dbReference type="NCBI Taxonomy" id="69359"/>
    <lineage>
        <taxon>Bacteria</taxon>
        <taxon>Pseudomonadati</taxon>
        <taxon>Pseudomonadota</taxon>
        <taxon>Gammaproteobacteria</taxon>
        <taxon>Chromatiales</taxon>
        <taxon>Chromatiaceae</taxon>
        <taxon>Thiohalocapsa</taxon>
    </lineage>
</organism>
<protein>
    <recommendedName>
        <fullName evidence="2">2-amino-4-hydroxy-6-hydroxymethyldihydropteridine diphosphokinase</fullName>
        <ecNumber evidence="2">2.7.6.3</ecNumber>
    </recommendedName>
</protein>
<dbReference type="NCBIfam" id="TIGR01498">
    <property type="entry name" value="folK"/>
    <property type="match status" value="1"/>
</dbReference>
<reference evidence="9 10" key="1">
    <citation type="journal article" date="2020" name="Microorganisms">
        <title>Osmotic Adaptation and Compatible Solute Biosynthesis of Phototrophic Bacteria as Revealed from Genome Analyses.</title>
        <authorList>
            <person name="Imhoff J.F."/>
            <person name="Rahn T."/>
            <person name="Kunzel S."/>
            <person name="Keller A."/>
            <person name="Neulinger S.C."/>
        </authorList>
    </citation>
    <scope>NUCLEOTIDE SEQUENCE [LARGE SCALE GENOMIC DNA]</scope>
    <source>
        <strain evidence="9 10">DSM 6210</strain>
    </source>
</reference>
<accession>A0ABS1CG42</accession>
<dbReference type="EMBL" id="NRRV01000017">
    <property type="protein sequence ID" value="MBK1630891.1"/>
    <property type="molecule type" value="Genomic_DNA"/>
</dbReference>
<evidence type="ECO:0000256" key="3">
    <source>
        <dbReference type="ARBA" id="ARBA00022679"/>
    </source>
</evidence>
<evidence type="ECO:0000256" key="2">
    <source>
        <dbReference type="ARBA" id="ARBA00013253"/>
    </source>
</evidence>
<gene>
    <name evidence="9" type="primary">folK</name>
    <name evidence="9" type="ORF">CKO31_09070</name>
</gene>
<evidence type="ECO:0000256" key="4">
    <source>
        <dbReference type="ARBA" id="ARBA00022741"/>
    </source>
</evidence>
<dbReference type="Pfam" id="PF01288">
    <property type="entry name" value="HPPK"/>
    <property type="match status" value="1"/>
</dbReference>
<proteinExistence type="predicted"/>